<dbReference type="SUPFAM" id="SSF53720">
    <property type="entry name" value="ALDH-like"/>
    <property type="match status" value="1"/>
</dbReference>
<dbReference type="PANTHER" id="PTHR11699">
    <property type="entry name" value="ALDEHYDE DEHYDROGENASE-RELATED"/>
    <property type="match status" value="1"/>
</dbReference>
<comment type="similarity">
    <text evidence="3">Belongs to the aldehyde dehydrogenase family.</text>
</comment>
<keyword evidence="1 3" id="KW-0560">Oxidoreductase</keyword>
<dbReference type="InterPro" id="IPR016163">
    <property type="entry name" value="Ald_DH_C"/>
</dbReference>
<dbReference type="AlphaFoldDB" id="V5BWK8"/>
<dbReference type="CDD" id="cd07099">
    <property type="entry name" value="ALDH_DDALDH"/>
    <property type="match status" value="1"/>
</dbReference>
<dbReference type="EMBL" id="AYLP01000015">
    <property type="protein sequence ID" value="ESS68938.1"/>
    <property type="molecule type" value="Genomic_DNA"/>
</dbReference>
<evidence type="ECO:0000256" key="1">
    <source>
        <dbReference type="ARBA" id="ARBA00023002"/>
    </source>
</evidence>
<protein>
    <submittedName>
        <fullName evidence="5">Aldehyde dehydrogenase</fullName>
    </submittedName>
</protein>
<dbReference type="OrthoDB" id="310895at2759"/>
<accession>V5BWK8</accession>
<comment type="caution">
    <text evidence="5">The sequence shown here is derived from an EMBL/GenBank/DDBJ whole genome shotgun (WGS) entry which is preliminary data.</text>
</comment>
<evidence type="ECO:0000256" key="2">
    <source>
        <dbReference type="PROSITE-ProRule" id="PRU10007"/>
    </source>
</evidence>
<proteinExistence type="inferred from homology"/>
<gene>
    <name evidence="5" type="ORF">TCDM_02189</name>
</gene>
<dbReference type="PROSITE" id="PS00687">
    <property type="entry name" value="ALDEHYDE_DEHYDR_GLU"/>
    <property type="match status" value="1"/>
</dbReference>
<feature type="domain" description="Aldehyde dehydrogenase" evidence="4">
    <location>
        <begin position="48"/>
        <end position="507"/>
    </location>
</feature>
<organism evidence="5 6">
    <name type="scientific">Trypanosoma cruzi Dm28c</name>
    <dbReference type="NCBI Taxonomy" id="1416333"/>
    <lineage>
        <taxon>Eukaryota</taxon>
        <taxon>Discoba</taxon>
        <taxon>Euglenozoa</taxon>
        <taxon>Kinetoplastea</taxon>
        <taxon>Metakinetoplastina</taxon>
        <taxon>Trypanosomatida</taxon>
        <taxon>Trypanosomatidae</taxon>
        <taxon>Trypanosoma</taxon>
        <taxon>Schizotrypanum</taxon>
    </lineage>
</organism>
<dbReference type="InterPro" id="IPR016162">
    <property type="entry name" value="Ald_DH_N"/>
</dbReference>
<reference evidence="5 6" key="1">
    <citation type="journal article" date="2014" name="Genome Announc.">
        <title>Trypanosoma cruzi Clone Dm28c Draft Genome Sequence.</title>
        <authorList>
            <person name="Grisard E.C."/>
            <person name="Teixeira S.M."/>
            <person name="de Almeida L.G."/>
            <person name="Stoco P.H."/>
            <person name="Gerber A.L."/>
            <person name="Talavera-Lopez C."/>
            <person name="Lima O.C."/>
            <person name="Andersson B."/>
            <person name="de Vasconcelos A.T."/>
        </authorList>
    </citation>
    <scope>NUCLEOTIDE SEQUENCE [LARGE SCALE GENOMIC DNA]</scope>
    <source>
        <strain evidence="5 6">Dm28c</strain>
    </source>
</reference>
<evidence type="ECO:0000313" key="6">
    <source>
        <dbReference type="Proteomes" id="UP000017861"/>
    </source>
</evidence>
<dbReference type="Proteomes" id="UP000017861">
    <property type="component" value="Unassembled WGS sequence"/>
</dbReference>
<evidence type="ECO:0000313" key="5">
    <source>
        <dbReference type="EMBL" id="ESS68938.1"/>
    </source>
</evidence>
<name>V5BWK8_TRYCR</name>
<dbReference type="VEuPathDB" id="TriTrypDB:TCDM_02189"/>
<dbReference type="Gene3D" id="3.40.309.10">
    <property type="entry name" value="Aldehyde Dehydrogenase, Chain A, domain 2"/>
    <property type="match status" value="1"/>
</dbReference>
<dbReference type="GO" id="GO:0016620">
    <property type="term" value="F:oxidoreductase activity, acting on the aldehyde or oxo group of donors, NAD or NADP as acceptor"/>
    <property type="evidence" value="ECO:0007669"/>
    <property type="project" value="InterPro"/>
</dbReference>
<feature type="active site" evidence="2">
    <location>
        <position position="282"/>
    </location>
</feature>
<evidence type="ECO:0000259" key="4">
    <source>
        <dbReference type="Pfam" id="PF00171"/>
    </source>
</evidence>
<evidence type="ECO:0000256" key="3">
    <source>
        <dbReference type="RuleBase" id="RU003345"/>
    </source>
</evidence>
<dbReference type="InterPro" id="IPR029510">
    <property type="entry name" value="Ald_DH_CS_GLU"/>
</dbReference>
<sequence length="593" mass="64790">MTVYFPTRVAQASYGQPSPAFFFPFFFLLCVCVQSKRGSMKGKKETADMWIEQVNPAIGKTLEPVERNTMGDVKLAVRHARDAQKVWVALSFAERAKHVEKVKRFLADNAERGASIISQCNGKTRCDALATEILPSVMACEWYAANTARVLAPQKLSRGNVLFFNKSNTLQYIPLGVVGIISPWNFPFTIPFSEVIMALMAGNGVVLKVATATTHVGRFIEECISAGGFPPGLFVHVVMQGSDVGPAMLKAGVDKLFFTGSVHIGKQLMAAAAETLTPVSLELGGNDPMIVLADASIERAVNCALWAGFQNAGQACASVERIYVHESIHDEFLSELAAKTKALRHGPDVNFNVDIGAVTTEIQLRTIKEHVEDAISRGARIVAQSTPTGDVSSGNFYPATVLTGVTADMLVMREETFGPVLPVVPFSTEEEAIAMANDCRFALTSSVFSRNRANAWRVAEKLESGVVSINDHLYEHGMSEVPWGGWKNSGIGRTHGELGLKEMCHVRCINNDSLPSGFIHRDLWWFPQSHELYDTLLHAVSVAAPRGVTHAMVNFFSLMKRAGVVFRPWRPQIATCESALRSAAKKETKSKTL</sequence>
<dbReference type="InterPro" id="IPR016161">
    <property type="entry name" value="Ald_DH/histidinol_DH"/>
</dbReference>
<dbReference type="Pfam" id="PF00171">
    <property type="entry name" value="Aldedh"/>
    <property type="match status" value="1"/>
</dbReference>
<dbReference type="InterPro" id="IPR015590">
    <property type="entry name" value="Aldehyde_DH_dom"/>
</dbReference>
<dbReference type="Gene3D" id="3.40.605.10">
    <property type="entry name" value="Aldehyde Dehydrogenase, Chain A, domain 1"/>
    <property type="match status" value="1"/>
</dbReference>
<dbReference type="FunFam" id="3.40.309.10:FF:000009">
    <property type="entry name" value="Aldehyde dehydrogenase A"/>
    <property type="match status" value="1"/>
</dbReference>